<name>A0A6I6JS37_9BACT</name>
<proteinExistence type="predicted"/>
<reference evidence="1 2" key="1">
    <citation type="submission" date="2019-11" db="EMBL/GenBank/DDBJ databases">
        <authorList>
            <person name="Zheng R.K."/>
            <person name="Sun C.M."/>
        </authorList>
    </citation>
    <scope>NUCLEOTIDE SEQUENCE [LARGE SCALE GENOMIC DNA]</scope>
    <source>
        <strain evidence="1 2">WC007</strain>
    </source>
</reference>
<protein>
    <submittedName>
        <fullName evidence="1">Uncharacterized protein</fullName>
    </submittedName>
</protein>
<organism evidence="1 2">
    <name type="scientific">Maribellus comscasis</name>
    <dbReference type="NCBI Taxonomy" id="2681766"/>
    <lineage>
        <taxon>Bacteria</taxon>
        <taxon>Pseudomonadati</taxon>
        <taxon>Bacteroidota</taxon>
        <taxon>Bacteroidia</taxon>
        <taxon>Marinilabiliales</taxon>
        <taxon>Prolixibacteraceae</taxon>
        <taxon>Maribellus</taxon>
    </lineage>
</organism>
<evidence type="ECO:0000313" key="2">
    <source>
        <dbReference type="Proteomes" id="UP000428260"/>
    </source>
</evidence>
<dbReference type="AlphaFoldDB" id="A0A6I6JS37"/>
<dbReference type="KEGG" id="mcos:GM418_04470"/>
<dbReference type="EMBL" id="CP046401">
    <property type="protein sequence ID" value="QGY42937.1"/>
    <property type="molecule type" value="Genomic_DNA"/>
</dbReference>
<dbReference type="Proteomes" id="UP000428260">
    <property type="component" value="Chromosome"/>
</dbReference>
<keyword evidence="2" id="KW-1185">Reference proteome</keyword>
<sequence length="82" mass="9666">MLPRFLLADNSLETPDTIFVVHTENPRFIIEADIDDFWNNQEIHWIDGEPGDEDLISQLVEEAEDFLEKEFENEELLDDSEE</sequence>
<dbReference type="RefSeq" id="WP_158863568.1">
    <property type="nucleotide sequence ID" value="NZ_CP046401.1"/>
</dbReference>
<accession>A0A6I6JS37</accession>
<gene>
    <name evidence="1" type="ORF">GM418_04470</name>
</gene>
<evidence type="ECO:0000313" key="1">
    <source>
        <dbReference type="EMBL" id="QGY42937.1"/>
    </source>
</evidence>